<dbReference type="CDD" id="cd17808">
    <property type="entry name" value="HipA_Ec_like"/>
    <property type="match status" value="1"/>
</dbReference>
<evidence type="ECO:0000259" key="4">
    <source>
        <dbReference type="Pfam" id="PF07804"/>
    </source>
</evidence>
<evidence type="ECO:0000256" key="1">
    <source>
        <dbReference type="ARBA" id="ARBA00010164"/>
    </source>
</evidence>
<dbReference type="InterPro" id="IPR012893">
    <property type="entry name" value="HipA-like_C"/>
</dbReference>
<dbReference type="AlphaFoldDB" id="A0A1W1H2G3"/>
<evidence type="ECO:0000256" key="2">
    <source>
        <dbReference type="ARBA" id="ARBA00022679"/>
    </source>
</evidence>
<dbReference type="PANTHER" id="PTHR37419">
    <property type="entry name" value="SERINE/THREONINE-PROTEIN KINASE TOXIN HIPA"/>
    <property type="match status" value="1"/>
</dbReference>
<reference evidence="7" key="1">
    <citation type="submission" date="2016-10" db="EMBL/GenBank/DDBJ databases">
        <authorList>
            <person name="Varghese N."/>
        </authorList>
    </citation>
    <scope>NUCLEOTIDE SEQUENCE [LARGE SCALE GENOMIC DNA]</scope>
    <source>
        <strain evidence="7">92MFCol6.1</strain>
    </source>
</reference>
<dbReference type="NCBIfam" id="TIGR03071">
    <property type="entry name" value="couple_hipA"/>
    <property type="match status" value="1"/>
</dbReference>
<feature type="domain" description="HipA N-terminal subdomain 1" evidence="5">
    <location>
        <begin position="3"/>
        <end position="102"/>
    </location>
</feature>
<keyword evidence="3 6" id="KW-0418">Kinase</keyword>
<dbReference type="InterPro" id="IPR017508">
    <property type="entry name" value="HipA_N1"/>
</dbReference>
<evidence type="ECO:0000313" key="6">
    <source>
        <dbReference type="EMBL" id="SLM25793.1"/>
    </source>
</evidence>
<dbReference type="GO" id="GO:0005829">
    <property type="term" value="C:cytosol"/>
    <property type="evidence" value="ECO:0007669"/>
    <property type="project" value="TreeGrafter"/>
</dbReference>
<dbReference type="EMBL" id="FWEU01000005">
    <property type="protein sequence ID" value="SLM25793.1"/>
    <property type="molecule type" value="Genomic_DNA"/>
</dbReference>
<dbReference type="PANTHER" id="PTHR37419:SF1">
    <property type="entry name" value="SERINE_THREONINE-PROTEIN KINASE TOXIN HIPA"/>
    <property type="match status" value="1"/>
</dbReference>
<evidence type="ECO:0000256" key="3">
    <source>
        <dbReference type="ARBA" id="ARBA00022777"/>
    </source>
</evidence>
<dbReference type="Pfam" id="PF13657">
    <property type="entry name" value="Couple_hipA"/>
    <property type="match status" value="1"/>
</dbReference>
<evidence type="ECO:0000313" key="7">
    <source>
        <dbReference type="Proteomes" id="UP000191133"/>
    </source>
</evidence>
<dbReference type="GO" id="GO:0004674">
    <property type="term" value="F:protein serine/threonine kinase activity"/>
    <property type="evidence" value="ECO:0007669"/>
    <property type="project" value="TreeGrafter"/>
</dbReference>
<dbReference type="RefSeq" id="WP_080150269.1">
    <property type="nucleotide sequence ID" value="NZ_FWEU01000005.1"/>
</dbReference>
<protein>
    <submittedName>
        <fullName evidence="6">Serine/threonine-protein kinase HipA</fullName>
    </submittedName>
</protein>
<sequence>MDLNVLLSNRVAGYLGQDAHGHPTFRYADSWRQTPGAYPLSLALPLAQDSAPSATLSAVLWGLLPDNEVLLQRWASRFHVSARNPVALLSHVGEDCAGAVQFVRSERLAAVLSGESDRQEPLSTHEIAQRLQRVRVDQAAARRLDDVGQFSLAGAQAKIALLQRDDGGWEIPAGRIPTTHILKPPSGDYDGFIENEVFCLRLARHVGMSAAFAEMICVEDAQAISVRRYDRIRTAVGWQRVHQEDFCQALGVMPQIKYQNQGGPGPADLARALWDHSSQPRSDVEALLQALQFNYLIGGTDAHAKNYSLLIGAQGRARLAPLYDISSALPYTELEHRKIKMAMKIGSHYRWWDVRLMDWRSTAEAMRLDADKALSGLFDMASQLPTLARQLHAELHAEGICHPVLNRLLDAIDMSCQRCLRQFEQPDA</sequence>
<gene>
    <name evidence="6" type="ORF">SAMN04488690_3546</name>
</gene>
<organism evidence="6 7">
    <name type="scientific">Stenotrophomonas indicatrix</name>
    <dbReference type="NCBI Taxonomy" id="2045451"/>
    <lineage>
        <taxon>Bacteria</taxon>
        <taxon>Pseudomonadati</taxon>
        <taxon>Pseudomonadota</taxon>
        <taxon>Gammaproteobacteria</taxon>
        <taxon>Lysobacterales</taxon>
        <taxon>Lysobacteraceae</taxon>
        <taxon>Stenotrophomonas</taxon>
    </lineage>
</organism>
<keyword evidence="2" id="KW-0808">Transferase</keyword>
<feature type="domain" description="HipA-like C-terminal" evidence="4">
    <location>
        <begin position="150"/>
        <end position="382"/>
    </location>
</feature>
<evidence type="ECO:0000259" key="5">
    <source>
        <dbReference type="Pfam" id="PF13657"/>
    </source>
</evidence>
<dbReference type="Proteomes" id="UP000191133">
    <property type="component" value="Unassembled WGS sequence"/>
</dbReference>
<comment type="similarity">
    <text evidence="1">Belongs to the HipA Ser/Thr kinase family.</text>
</comment>
<dbReference type="Pfam" id="PF07804">
    <property type="entry name" value="HipA_C"/>
    <property type="match status" value="1"/>
</dbReference>
<accession>A0A1W1H2G3</accession>
<dbReference type="InterPro" id="IPR052028">
    <property type="entry name" value="HipA_Ser/Thr_kinase"/>
</dbReference>
<dbReference type="Gene3D" id="1.10.1070.20">
    <property type="match status" value="1"/>
</dbReference>
<name>A0A1W1H2G3_9GAMM</name>
<proteinExistence type="inferred from homology"/>